<accession>A0ACC2ZW64</accession>
<gene>
    <name evidence="1" type="ORF">H2198_008857</name>
</gene>
<comment type="caution">
    <text evidence="1">The sequence shown here is derived from an EMBL/GenBank/DDBJ whole genome shotgun (WGS) entry which is preliminary data.</text>
</comment>
<evidence type="ECO:0000313" key="1">
    <source>
        <dbReference type="EMBL" id="KAJ9651893.1"/>
    </source>
</evidence>
<dbReference type="EMBL" id="JAPDRQ010000230">
    <property type="protein sequence ID" value="KAJ9651893.1"/>
    <property type="molecule type" value="Genomic_DNA"/>
</dbReference>
<reference evidence="1" key="1">
    <citation type="submission" date="2022-10" db="EMBL/GenBank/DDBJ databases">
        <title>Culturing micro-colonial fungi from biological soil crusts in the Mojave desert and describing Neophaeococcomyces mojavensis, and introducing the new genera and species Taxawa tesnikishii.</title>
        <authorList>
            <person name="Kurbessoian T."/>
            <person name="Stajich J.E."/>
        </authorList>
    </citation>
    <scope>NUCLEOTIDE SEQUENCE</scope>
    <source>
        <strain evidence="1">JES_112</strain>
    </source>
</reference>
<proteinExistence type="predicted"/>
<organism evidence="1 2">
    <name type="scientific">Neophaeococcomyces mojaviensis</name>
    <dbReference type="NCBI Taxonomy" id="3383035"/>
    <lineage>
        <taxon>Eukaryota</taxon>
        <taxon>Fungi</taxon>
        <taxon>Dikarya</taxon>
        <taxon>Ascomycota</taxon>
        <taxon>Pezizomycotina</taxon>
        <taxon>Eurotiomycetes</taxon>
        <taxon>Chaetothyriomycetidae</taxon>
        <taxon>Chaetothyriales</taxon>
        <taxon>Chaetothyriales incertae sedis</taxon>
        <taxon>Neophaeococcomyces</taxon>
    </lineage>
</organism>
<sequence>MASSRGYRSLGSDHELQETAYSPGRVAEMRQDAERKTQIAWLPWLILAFFCNLCFCIAMIYGIVELDMYRENRTQWLIITWLIFAIPSLIVAYLVVSPFPAALREARHHLGKRHLPPNYIPIINMLNATLCLVAVIAYLYVGAYPDWNNAQWINKVEYRQYLPIPSFAFVFWNSTMGDDYYRADTSRFSNTNYFYECQIANTSDPSGSRYNCTNQMKWMTVNGYPMHVFDPRGLPLSQSTFNDLLSTIWLQTWVRYDSRRSDPGSSSTMTNMGGIFFDPNMNMSKAFECSMLKVLTLPVFATNYASLELTDMQDSYDLLDLSGNRSRNNNNCSDLRSAIFSDTDQYLSWSSGISAMPRLDLNSCDIAIYGDNARCAMQVGLSYSSQLVNIAKTEPGIEKLTIWLNAGAVVGGVQFLFWFFAIFAQHQV</sequence>
<dbReference type="Proteomes" id="UP001172386">
    <property type="component" value="Unassembled WGS sequence"/>
</dbReference>
<name>A0ACC2ZW64_9EURO</name>
<protein>
    <submittedName>
        <fullName evidence="1">Uncharacterized protein</fullName>
    </submittedName>
</protein>
<evidence type="ECO:0000313" key="2">
    <source>
        <dbReference type="Proteomes" id="UP001172386"/>
    </source>
</evidence>
<keyword evidence="2" id="KW-1185">Reference proteome</keyword>